<dbReference type="CDD" id="cd00041">
    <property type="entry name" value="CUB"/>
    <property type="match status" value="1"/>
</dbReference>
<evidence type="ECO:0000256" key="3">
    <source>
        <dbReference type="ARBA" id="ARBA00022723"/>
    </source>
</evidence>
<evidence type="ECO:0000256" key="6">
    <source>
        <dbReference type="ARBA" id="ARBA00023049"/>
    </source>
</evidence>
<dbReference type="PRINTS" id="PR00480">
    <property type="entry name" value="ASTACIN"/>
</dbReference>
<dbReference type="InterPro" id="IPR024079">
    <property type="entry name" value="MetalloPept_cat_dom_sf"/>
</dbReference>
<dbReference type="InterPro" id="IPR035914">
    <property type="entry name" value="Sperma_CUB_dom_sf"/>
</dbReference>
<comment type="cofactor">
    <cofactor evidence="9">
        <name>Zn(2+)</name>
        <dbReference type="ChEBI" id="CHEBI:29105"/>
    </cofactor>
    <text evidence="9">Binds 1 zinc ion per subunit.</text>
</comment>
<dbReference type="Pfam" id="PF01400">
    <property type="entry name" value="Astacin"/>
    <property type="match status" value="1"/>
</dbReference>
<keyword evidence="1" id="KW-0245">EGF-like domain</keyword>
<evidence type="ECO:0000256" key="9">
    <source>
        <dbReference type="RuleBase" id="RU361183"/>
    </source>
</evidence>
<dbReference type="WBParaSite" id="GPUH_0001911001-mRNA-1">
    <property type="protein sequence ID" value="GPUH_0001911001-mRNA-1"/>
    <property type="gene ID" value="GPUH_0001911001"/>
</dbReference>
<evidence type="ECO:0000259" key="10">
    <source>
        <dbReference type="PROSITE" id="PS01180"/>
    </source>
</evidence>
<dbReference type="PROSITE" id="PS01180">
    <property type="entry name" value="CUB"/>
    <property type="match status" value="1"/>
</dbReference>
<sequence>LGYLFQFSTSTFAKIGLHSFEIFENIKQKRHWNDFFGAINFGRYVITSCNSDLGHVLGLFHEQARFDRDNYVQVVHTNIAYEYAGQFVKQSLDTINPFGVDYDLGSAMHYDQIVTTRTAGKFAFSGNGLPTLRTLDHNYQLTIGQRKQLSFNDIKKINFAYCNRTCILQLPCQRGGYTDPKLCSRCRCPEPFSGIFCELPRPGSSLCGTLEHHASEAIQTLTMAGVGECNYVIKIFMLQAKPSKRIYLLFDAFKFDSSVPCGDSFTEVRYKDVSNTGARFCNVKPEPLVSETNEAIVMYHGDALSYFVIRFRALEQSETDSKTAVKSISVLNFIPYDVDLGNPATKLIPT</sequence>
<evidence type="ECO:0000313" key="12">
    <source>
        <dbReference type="WBParaSite" id="GPUH_0001911001-mRNA-1"/>
    </source>
</evidence>
<dbReference type="EC" id="3.4.24.-" evidence="9"/>
<dbReference type="PANTHER" id="PTHR10127:SF780">
    <property type="entry name" value="METALLOENDOPEPTIDASE"/>
    <property type="match status" value="1"/>
</dbReference>
<dbReference type="GO" id="GO:0004222">
    <property type="term" value="F:metalloendopeptidase activity"/>
    <property type="evidence" value="ECO:0007669"/>
    <property type="project" value="UniProtKB-UniRule"/>
</dbReference>
<dbReference type="SUPFAM" id="SSF49854">
    <property type="entry name" value="Spermadhesin, CUB domain"/>
    <property type="match status" value="1"/>
</dbReference>
<evidence type="ECO:0000256" key="5">
    <source>
        <dbReference type="ARBA" id="ARBA00022833"/>
    </source>
</evidence>
<dbReference type="Gene3D" id="3.40.390.10">
    <property type="entry name" value="Collagenase (Catalytic Domain)"/>
    <property type="match status" value="1"/>
</dbReference>
<feature type="domain" description="Peptidase M12A" evidence="11">
    <location>
        <begin position="1"/>
        <end position="163"/>
    </location>
</feature>
<comment type="caution">
    <text evidence="8">Lacks conserved residue(s) required for the propagation of feature annotation.</text>
</comment>
<keyword evidence="2 9" id="KW-0645">Protease</keyword>
<evidence type="ECO:0000256" key="7">
    <source>
        <dbReference type="ARBA" id="ARBA00023157"/>
    </source>
</evidence>
<protein>
    <recommendedName>
        <fullName evidence="9">Metalloendopeptidase</fullName>
        <ecNumber evidence="9">3.4.24.-</ecNumber>
    </recommendedName>
</protein>
<evidence type="ECO:0000256" key="4">
    <source>
        <dbReference type="ARBA" id="ARBA00022801"/>
    </source>
</evidence>
<reference evidence="12" key="1">
    <citation type="submission" date="2016-06" db="UniProtKB">
        <authorList>
            <consortium name="WormBaseParasite"/>
        </authorList>
    </citation>
    <scope>IDENTIFICATION</scope>
</reference>
<keyword evidence="3 9" id="KW-0479">Metal-binding</keyword>
<dbReference type="GO" id="GO:0046872">
    <property type="term" value="F:metal ion binding"/>
    <property type="evidence" value="ECO:0007669"/>
    <property type="project" value="UniProtKB-KW"/>
</dbReference>
<name>A0A183EDP4_9BILA</name>
<dbReference type="Gene3D" id="2.60.120.290">
    <property type="entry name" value="Spermadhesin, CUB domain"/>
    <property type="match status" value="1"/>
</dbReference>
<keyword evidence="5 9" id="KW-0862">Zinc</keyword>
<evidence type="ECO:0000256" key="1">
    <source>
        <dbReference type="ARBA" id="ARBA00022536"/>
    </source>
</evidence>
<dbReference type="InterPro" id="IPR001506">
    <property type="entry name" value="Peptidase_M12A"/>
</dbReference>
<accession>A0A183EDP4</accession>
<keyword evidence="7" id="KW-1015">Disulfide bond</keyword>
<feature type="domain" description="CUB" evidence="10">
    <location>
        <begin position="207"/>
        <end position="314"/>
    </location>
</feature>
<dbReference type="GO" id="GO:0006508">
    <property type="term" value="P:proteolysis"/>
    <property type="evidence" value="ECO:0007669"/>
    <property type="project" value="UniProtKB-KW"/>
</dbReference>
<dbReference type="PROSITE" id="PS51864">
    <property type="entry name" value="ASTACIN"/>
    <property type="match status" value="1"/>
</dbReference>
<keyword evidence="4 9" id="KW-0378">Hydrolase</keyword>
<evidence type="ECO:0000256" key="8">
    <source>
        <dbReference type="PROSITE-ProRule" id="PRU00059"/>
    </source>
</evidence>
<dbReference type="AlphaFoldDB" id="A0A183EDP4"/>
<dbReference type="SMART" id="SM00042">
    <property type="entry name" value="CUB"/>
    <property type="match status" value="1"/>
</dbReference>
<keyword evidence="6 9" id="KW-0482">Metalloprotease</keyword>
<proteinExistence type="predicted"/>
<dbReference type="PANTHER" id="PTHR10127">
    <property type="entry name" value="DISCOIDIN, CUB, EGF, LAMININ , AND ZINC METALLOPROTEASE DOMAIN CONTAINING"/>
    <property type="match status" value="1"/>
</dbReference>
<evidence type="ECO:0000259" key="11">
    <source>
        <dbReference type="PROSITE" id="PS51864"/>
    </source>
</evidence>
<organism evidence="12">
    <name type="scientific">Gongylonema pulchrum</name>
    <dbReference type="NCBI Taxonomy" id="637853"/>
    <lineage>
        <taxon>Eukaryota</taxon>
        <taxon>Metazoa</taxon>
        <taxon>Ecdysozoa</taxon>
        <taxon>Nematoda</taxon>
        <taxon>Chromadorea</taxon>
        <taxon>Rhabditida</taxon>
        <taxon>Spirurina</taxon>
        <taxon>Spiruromorpha</taxon>
        <taxon>Spiruroidea</taxon>
        <taxon>Gongylonematidae</taxon>
        <taxon>Gongylonema</taxon>
    </lineage>
</organism>
<dbReference type="SUPFAM" id="SSF55486">
    <property type="entry name" value="Metalloproteases ('zincins'), catalytic domain"/>
    <property type="match status" value="1"/>
</dbReference>
<dbReference type="InterPro" id="IPR000859">
    <property type="entry name" value="CUB_dom"/>
</dbReference>
<evidence type="ECO:0000256" key="2">
    <source>
        <dbReference type="ARBA" id="ARBA00022670"/>
    </source>
</evidence>